<protein>
    <submittedName>
        <fullName evidence="2">CHAD domain-containing protein</fullName>
    </submittedName>
</protein>
<gene>
    <name evidence="2" type="ORF">ENR64_21595</name>
</gene>
<dbReference type="SMART" id="SM00880">
    <property type="entry name" value="CHAD"/>
    <property type="match status" value="1"/>
</dbReference>
<comment type="caution">
    <text evidence="2">The sequence shown here is derived from an EMBL/GenBank/DDBJ whole genome shotgun (WGS) entry which is preliminary data.</text>
</comment>
<reference evidence="2" key="1">
    <citation type="journal article" date="2020" name="mSystems">
        <title>Genome- and Community-Level Interaction Insights into Carbon Utilization and Element Cycling Functions of Hydrothermarchaeota in Hydrothermal Sediment.</title>
        <authorList>
            <person name="Zhou Z."/>
            <person name="Liu Y."/>
            <person name="Xu W."/>
            <person name="Pan J."/>
            <person name="Luo Z.H."/>
            <person name="Li M."/>
        </authorList>
    </citation>
    <scope>NUCLEOTIDE SEQUENCE [LARGE SCALE GENOMIC DNA]</scope>
    <source>
        <strain evidence="2">SpSt-418</strain>
    </source>
</reference>
<dbReference type="Gene3D" id="1.40.20.10">
    <property type="entry name" value="CHAD domain"/>
    <property type="match status" value="1"/>
</dbReference>
<dbReference type="PROSITE" id="PS51708">
    <property type="entry name" value="CHAD"/>
    <property type="match status" value="1"/>
</dbReference>
<evidence type="ECO:0000259" key="1">
    <source>
        <dbReference type="PROSITE" id="PS51708"/>
    </source>
</evidence>
<sequence length="318" mass="36666">MTRLPSKASKAVDMPESEMAVVSDCLKLGEYAYKIIDTQYHNIVRREKKVLDDHDPEHLHSMRVSTRRLRTALQVFAPAIDLPKTANQRRIRAIARVLGVLRDLDVQLADLENAYRPRLPENEQAALDEVIHALKHERKGAFAAMSDFLQRSRYHDLKDAYETWLKCPRYQPLAALPLDVVMPDLLSPLLAHLLLHPAWLIGEVENLDSAETLHDLRKVCKHVRYQAEFFSDFYNPSFKRWVAEVRDIQDVLGKLQDTQVLQELLAKYLPKRAKLPTLQQVIAESQTTAIAQWKEHRPKYLKAGYRSDLRQLLASPAI</sequence>
<feature type="domain" description="CHAD" evidence="1">
    <location>
        <begin position="25"/>
        <end position="306"/>
    </location>
</feature>
<name>A0A7C3KHV3_9CYAN</name>
<dbReference type="Pfam" id="PF05235">
    <property type="entry name" value="CHAD"/>
    <property type="match status" value="1"/>
</dbReference>
<dbReference type="InterPro" id="IPR038186">
    <property type="entry name" value="CHAD_dom_sf"/>
</dbReference>
<organism evidence="2">
    <name type="scientific">Oscillatoriales cyanobacterium SpSt-418</name>
    <dbReference type="NCBI Taxonomy" id="2282169"/>
    <lineage>
        <taxon>Bacteria</taxon>
        <taxon>Bacillati</taxon>
        <taxon>Cyanobacteriota</taxon>
        <taxon>Cyanophyceae</taxon>
        <taxon>Oscillatoriophycideae</taxon>
        <taxon>Oscillatoriales</taxon>
    </lineage>
</organism>
<dbReference type="AlphaFoldDB" id="A0A7C3KHV3"/>
<dbReference type="InterPro" id="IPR007899">
    <property type="entry name" value="CHAD_dom"/>
</dbReference>
<evidence type="ECO:0000313" key="2">
    <source>
        <dbReference type="EMBL" id="HFN00288.1"/>
    </source>
</evidence>
<dbReference type="PANTHER" id="PTHR39339:SF1">
    <property type="entry name" value="CHAD DOMAIN-CONTAINING PROTEIN"/>
    <property type="match status" value="1"/>
</dbReference>
<dbReference type="PANTHER" id="PTHR39339">
    <property type="entry name" value="SLR1444 PROTEIN"/>
    <property type="match status" value="1"/>
</dbReference>
<accession>A0A7C3KHV3</accession>
<proteinExistence type="predicted"/>
<dbReference type="EMBL" id="DSRU01000316">
    <property type="protein sequence ID" value="HFN00288.1"/>
    <property type="molecule type" value="Genomic_DNA"/>
</dbReference>